<sequence length="26" mass="2685">MVLTLACQADETESAASSAVMVAERT</sequence>
<dbReference type="EMBL" id="HM538831">
    <property type="protein sequence ID" value="AEB33884.1"/>
    <property type="molecule type" value="Genomic_DNA"/>
</dbReference>
<dbReference type="AlphaFoldDB" id="F4ZCI4"/>
<protein>
    <submittedName>
        <fullName evidence="1">Uncharacterized protein</fullName>
    </submittedName>
</protein>
<accession>F4ZCI4</accession>
<reference evidence="1" key="1">
    <citation type="journal article" date="2011" name="Environ. Microbiol.">
        <title>Catabolic pathway for 2-nitroimidazole involves a novel nitrohydrolase that also confers drug resistance.</title>
        <authorList>
            <person name="Qu Y."/>
            <person name="Spain J.C."/>
        </authorList>
    </citation>
    <scope>NUCLEOTIDE SEQUENCE</scope>
    <source>
        <strain evidence="1">JS330</strain>
    </source>
</reference>
<proteinExistence type="predicted"/>
<name>F4ZCI4_MYCS0</name>
<organism evidence="1">
    <name type="scientific">Mycobacterium sp. (strain JS330)</name>
    <dbReference type="NCBI Taxonomy" id="1004011"/>
    <lineage>
        <taxon>Bacteria</taxon>
        <taxon>Bacillati</taxon>
        <taxon>Actinomycetota</taxon>
        <taxon>Actinomycetes</taxon>
        <taxon>Mycobacteriales</taxon>
        <taxon>Mycobacteriaceae</taxon>
        <taxon>Mycobacterium</taxon>
    </lineage>
</organism>
<evidence type="ECO:0000313" key="1">
    <source>
        <dbReference type="EMBL" id="AEB33884.1"/>
    </source>
</evidence>